<gene>
    <name evidence="1" type="ORF">GCM10011379_22360</name>
</gene>
<protein>
    <submittedName>
        <fullName evidence="1">Uncharacterized protein</fullName>
    </submittedName>
</protein>
<dbReference type="RefSeq" id="WP_188952108.1">
    <property type="nucleotide sequence ID" value="NZ_BMIB01000002.1"/>
</dbReference>
<accession>A0A917IX61</accession>
<dbReference type="Proteomes" id="UP000627292">
    <property type="component" value="Unassembled WGS sequence"/>
</dbReference>
<evidence type="ECO:0000313" key="2">
    <source>
        <dbReference type="Proteomes" id="UP000627292"/>
    </source>
</evidence>
<reference evidence="1" key="2">
    <citation type="submission" date="2020-09" db="EMBL/GenBank/DDBJ databases">
        <authorList>
            <person name="Sun Q."/>
            <person name="Zhou Y."/>
        </authorList>
    </citation>
    <scope>NUCLEOTIDE SEQUENCE</scope>
    <source>
        <strain evidence="1">CGMCC 1.15290</strain>
    </source>
</reference>
<evidence type="ECO:0000313" key="1">
    <source>
        <dbReference type="EMBL" id="GGH67267.1"/>
    </source>
</evidence>
<keyword evidence="2" id="KW-1185">Reference proteome</keyword>
<name>A0A917IX61_9BACT</name>
<dbReference type="EMBL" id="BMIB01000002">
    <property type="protein sequence ID" value="GGH67267.1"/>
    <property type="molecule type" value="Genomic_DNA"/>
</dbReference>
<proteinExistence type="predicted"/>
<comment type="caution">
    <text evidence="1">The sequence shown here is derived from an EMBL/GenBank/DDBJ whole genome shotgun (WGS) entry which is preliminary data.</text>
</comment>
<organism evidence="1 2">
    <name type="scientific">Filimonas zeae</name>
    <dbReference type="NCBI Taxonomy" id="1737353"/>
    <lineage>
        <taxon>Bacteria</taxon>
        <taxon>Pseudomonadati</taxon>
        <taxon>Bacteroidota</taxon>
        <taxon>Chitinophagia</taxon>
        <taxon>Chitinophagales</taxon>
        <taxon>Chitinophagaceae</taxon>
        <taxon>Filimonas</taxon>
    </lineage>
</organism>
<sequence length="132" mass="14774">MEPRTITILSLIDVVGALASDSMQKNLYLFDDNKSNGSTNLGTGVLKTKVQAGDKLIWTLMALEPEAYAQLYKIEMDSTVCKLEQKKYPQSDVIYWEGHVLKEVTSTPYKITFEVGTQKQQIETLDLPSLIG</sequence>
<reference evidence="1" key="1">
    <citation type="journal article" date="2014" name="Int. J. Syst. Evol. Microbiol.">
        <title>Complete genome sequence of Corynebacterium casei LMG S-19264T (=DSM 44701T), isolated from a smear-ripened cheese.</title>
        <authorList>
            <consortium name="US DOE Joint Genome Institute (JGI-PGF)"/>
            <person name="Walter F."/>
            <person name="Albersmeier A."/>
            <person name="Kalinowski J."/>
            <person name="Ruckert C."/>
        </authorList>
    </citation>
    <scope>NUCLEOTIDE SEQUENCE</scope>
    <source>
        <strain evidence="1">CGMCC 1.15290</strain>
    </source>
</reference>
<dbReference type="AlphaFoldDB" id="A0A917IX61"/>